<dbReference type="SMR" id="A0A063C5N8"/>
<dbReference type="Proteomes" id="UP000054053">
    <property type="component" value="Unassembled WGS sequence"/>
</dbReference>
<dbReference type="InterPro" id="IPR017853">
    <property type="entry name" value="GH"/>
</dbReference>
<evidence type="ECO:0000313" key="2">
    <source>
        <dbReference type="EMBL" id="GAO17254.1"/>
    </source>
</evidence>
<dbReference type="OrthoDB" id="2362330at2759"/>
<evidence type="ECO:0000256" key="1">
    <source>
        <dbReference type="SAM" id="SignalP"/>
    </source>
</evidence>
<dbReference type="HOGENOM" id="CLU_058252_0_0_1"/>
<name>A0A063C5N8_USTVR</name>
<evidence type="ECO:0008006" key="6">
    <source>
        <dbReference type="Google" id="ProtNLM"/>
    </source>
</evidence>
<dbReference type="Proteomes" id="UP000027002">
    <property type="component" value="Chromosome 3"/>
</dbReference>
<protein>
    <recommendedName>
        <fullName evidence="6">Glycoside hydrolase family 42 N-terminal domain-containing protein</fullName>
    </recommendedName>
</protein>
<keyword evidence="1" id="KW-0732">Signal</keyword>
<sequence>MLQSLLLAALACRAFATPCHAPEHWLYSSDLDNKTLDLLDRPDIAGVQLLYSWRSLESAKDDYAEGFQLLQGDLDKVQAKGKKVWIQIQDRTFDPARDAVPRYMKTPEYRNGSSPQGEADARGVFEPQGHVAAHWVPAVRKRFQSLLDALGKKFDGKIHGINLPETAIDVTPSSPQNHGFTFEAYFDAALENAKHASSVFRKTFAVQYVNYWPGANGNDDIVAARKYFTRSFEFYARNHIGVGGPDLVPENAQGHPPYAGAMKNSYPFIHDYGKRVPISVMSAQEPDFCLTNGQNGTRFKKDDFVKIGAYLHARIIFWATMAPWLNGADVPYTGDFCKP</sequence>
<organism evidence="2 5">
    <name type="scientific">Ustilaginoidea virens</name>
    <name type="common">Rice false smut fungus</name>
    <name type="synonym">Villosiclava virens</name>
    <dbReference type="NCBI Taxonomy" id="1159556"/>
    <lineage>
        <taxon>Eukaryota</taxon>
        <taxon>Fungi</taxon>
        <taxon>Dikarya</taxon>
        <taxon>Ascomycota</taxon>
        <taxon>Pezizomycotina</taxon>
        <taxon>Sordariomycetes</taxon>
        <taxon>Hypocreomycetidae</taxon>
        <taxon>Hypocreales</taxon>
        <taxon>Clavicipitaceae</taxon>
        <taxon>Ustilaginoidea</taxon>
    </lineage>
</organism>
<dbReference type="RefSeq" id="XP_042997267.1">
    <property type="nucleotide sequence ID" value="XM_043141333.1"/>
</dbReference>
<dbReference type="AlphaFoldDB" id="A0A063C5N8"/>
<reference evidence="2" key="1">
    <citation type="journal article" date="2016" name="Genome Announc.">
        <title>Genome Sequence of Ustilaginoidea virens IPU010, a Rice Pathogenic Fungus Causing False Smut.</title>
        <authorList>
            <person name="Kumagai T."/>
            <person name="Ishii T."/>
            <person name="Terai G."/>
            <person name="Umemura M."/>
            <person name="Machida M."/>
            <person name="Asai K."/>
        </authorList>
    </citation>
    <scope>NUCLEOTIDE SEQUENCE [LARGE SCALE GENOMIC DNA]</scope>
    <source>
        <strain evidence="2">IPU010</strain>
    </source>
</reference>
<gene>
    <name evidence="3" type="ORF">UV8b_03835</name>
    <name evidence="2" type="ORF">UVI_02061000</name>
</gene>
<reference evidence="3" key="3">
    <citation type="submission" date="2020-03" db="EMBL/GenBank/DDBJ databases">
        <title>A mixture of massive structural variations and highly conserved coding sequences in Ustilaginoidea virens genome.</title>
        <authorList>
            <person name="Zhang K."/>
            <person name="Zhao Z."/>
            <person name="Zhang Z."/>
            <person name="Li Y."/>
            <person name="Hsiang T."/>
            <person name="Sun W."/>
        </authorList>
    </citation>
    <scope>NUCLEOTIDE SEQUENCE</scope>
    <source>
        <strain evidence="3">UV-8b</strain>
    </source>
</reference>
<dbReference type="EMBL" id="CP072755">
    <property type="protein sequence ID" value="QUC19594.1"/>
    <property type="molecule type" value="Genomic_DNA"/>
</dbReference>
<dbReference type="SUPFAM" id="SSF51445">
    <property type="entry name" value="(Trans)glycosidases"/>
    <property type="match status" value="1"/>
</dbReference>
<dbReference type="KEGG" id="uvi:66064613"/>
<reference evidence="5" key="2">
    <citation type="journal article" date="2016" name="Genome Announc.">
        <title>Genome sequence of Ustilaginoidea virens IPU010, a rice pathogenic fungus causing false smut.</title>
        <authorList>
            <person name="Kumagai T."/>
            <person name="Ishii T."/>
            <person name="Terai G."/>
            <person name="Umemura M."/>
            <person name="Machida M."/>
            <person name="Asai K."/>
        </authorList>
    </citation>
    <scope>NUCLEOTIDE SEQUENCE [LARGE SCALE GENOMIC DNA]</scope>
    <source>
        <strain evidence="5">IPU010</strain>
    </source>
</reference>
<dbReference type="EMBL" id="BBTG02000066">
    <property type="protein sequence ID" value="GAO17254.1"/>
    <property type="molecule type" value="Genomic_DNA"/>
</dbReference>
<feature type="chain" id="PRO_5010402234" description="Glycoside hydrolase family 42 N-terminal domain-containing protein" evidence="1">
    <location>
        <begin position="17"/>
        <end position="339"/>
    </location>
</feature>
<evidence type="ECO:0000313" key="3">
    <source>
        <dbReference type="EMBL" id="QUC19594.1"/>
    </source>
</evidence>
<feature type="signal peptide" evidence="1">
    <location>
        <begin position="1"/>
        <end position="16"/>
    </location>
</feature>
<evidence type="ECO:0000313" key="4">
    <source>
        <dbReference type="Proteomes" id="UP000027002"/>
    </source>
</evidence>
<keyword evidence="4" id="KW-1185">Reference proteome</keyword>
<evidence type="ECO:0000313" key="5">
    <source>
        <dbReference type="Proteomes" id="UP000054053"/>
    </source>
</evidence>
<dbReference type="GeneID" id="66064613"/>
<proteinExistence type="predicted"/>
<accession>A0A063C5N8</accession>